<evidence type="ECO:0000313" key="10">
    <source>
        <dbReference type="EMBL" id="KAH7962818.1"/>
    </source>
</evidence>
<dbReference type="GO" id="GO:0006284">
    <property type="term" value="P:base-excision repair"/>
    <property type="evidence" value="ECO:0007669"/>
    <property type="project" value="TreeGrafter"/>
</dbReference>
<dbReference type="GO" id="GO:0008311">
    <property type="term" value="F:double-stranded DNA 3'-5' DNA exonuclease activity"/>
    <property type="evidence" value="ECO:0007669"/>
    <property type="project" value="UniProtKB-EC"/>
</dbReference>
<keyword evidence="11" id="KW-1185">Reference proteome</keyword>
<organism evidence="10 11">
    <name type="scientific">Rhipicephalus sanguineus</name>
    <name type="common">Brown dog tick</name>
    <name type="synonym">Ixodes sanguineus</name>
    <dbReference type="NCBI Taxonomy" id="34632"/>
    <lineage>
        <taxon>Eukaryota</taxon>
        <taxon>Metazoa</taxon>
        <taxon>Ecdysozoa</taxon>
        <taxon>Arthropoda</taxon>
        <taxon>Chelicerata</taxon>
        <taxon>Arachnida</taxon>
        <taxon>Acari</taxon>
        <taxon>Parasitiformes</taxon>
        <taxon>Ixodida</taxon>
        <taxon>Ixodoidea</taxon>
        <taxon>Ixodidae</taxon>
        <taxon>Rhipicephalinae</taxon>
        <taxon>Rhipicephalus</taxon>
        <taxon>Rhipicephalus</taxon>
    </lineage>
</organism>
<evidence type="ECO:0000313" key="11">
    <source>
        <dbReference type="Proteomes" id="UP000821837"/>
    </source>
</evidence>
<dbReference type="GO" id="GO:0008081">
    <property type="term" value="F:phosphoric diester hydrolase activity"/>
    <property type="evidence" value="ECO:0007669"/>
    <property type="project" value="TreeGrafter"/>
</dbReference>
<dbReference type="InterPro" id="IPR004808">
    <property type="entry name" value="AP_endonuc_1"/>
</dbReference>
<dbReference type="EMBL" id="JABSTV010001249">
    <property type="protein sequence ID" value="KAH7962818.1"/>
    <property type="molecule type" value="Genomic_DNA"/>
</dbReference>
<keyword evidence="6" id="KW-0378">Hydrolase</keyword>
<dbReference type="Gene3D" id="3.60.10.10">
    <property type="entry name" value="Endonuclease/exonuclease/phosphatase"/>
    <property type="match status" value="1"/>
</dbReference>
<comment type="similarity">
    <text evidence="3">Belongs to the DNA repair enzymes AP/ExoA family.</text>
</comment>
<dbReference type="GO" id="GO:0003906">
    <property type="term" value="F:DNA-(apurinic or apyrimidinic site) endonuclease activity"/>
    <property type="evidence" value="ECO:0007669"/>
    <property type="project" value="TreeGrafter"/>
</dbReference>
<keyword evidence="5" id="KW-0479">Metal-binding</keyword>
<comment type="catalytic activity">
    <reaction evidence="1">
        <text>Exonucleolytic cleavage in the 3'- to 5'-direction to yield nucleoside 5'-phosphates.</text>
        <dbReference type="EC" id="3.1.11.2"/>
    </reaction>
</comment>
<evidence type="ECO:0000256" key="7">
    <source>
        <dbReference type="ARBA" id="ARBA00022842"/>
    </source>
</evidence>
<evidence type="ECO:0000259" key="9">
    <source>
        <dbReference type="Pfam" id="PF03372"/>
    </source>
</evidence>
<protein>
    <recommendedName>
        <fullName evidence="4">exodeoxyribonuclease III</fullName>
        <ecNumber evidence="4">3.1.11.2</ecNumber>
    </recommendedName>
</protein>
<evidence type="ECO:0000256" key="1">
    <source>
        <dbReference type="ARBA" id="ARBA00000493"/>
    </source>
</evidence>
<evidence type="ECO:0000256" key="5">
    <source>
        <dbReference type="ARBA" id="ARBA00022723"/>
    </source>
</evidence>
<keyword evidence="7" id="KW-0460">Magnesium</keyword>
<name>A0A9D4T125_RHISA</name>
<feature type="compositionally biased region" description="Low complexity" evidence="8">
    <location>
        <begin position="167"/>
        <end position="179"/>
    </location>
</feature>
<evidence type="ECO:0000256" key="8">
    <source>
        <dbReference type="SAM" id="MobiDB-lite"/>
    </source>
</evidence>
<dbReference type="SUPFAM" id="SSF56219">
    <property type="entry name" value="DNase I-like"/>
    <property type="match status" value="1"/>
</dbReference>
<dbReference type="Pfam" id="PF03372">
    <property type="entry name" value="Exo_endo_phos"/>
    <property type="match status" value="1"/>
</dbReference>
<reference evidence="10" key="1">
    <citation type="journal article" date="2020" name="Cell">
        <title>Large-Scale Comparative Analyses of Tick Genomes Elucidate Their Genetic Diversity and Vector Capacities.</title>
        <authorList>
            <consortium name="Tick Genome and Microbiome Consortium (TIGMIC)"/>
            <person name="Jia N."/>
            <person name="Wang J."/>
            <person name="Shi W."/>
            <person name="Du L."/>
            <person name="Sun Y."/>
            <person name="Zhan W."/>
            <person name="Jiang J.F."/>
            <person name="Wang Q."/>
            <person name="Zhang B."/>
            <person name="Ji P."/>
            <person name="Bell-Sakyi L."/>
            <person name="Cui X.M."/>
            <person name="Yuan T.T."/>
            <person name="Jiang B.G."/>
            <person name="Yang W.F."/>
            <person name="Lam T.T."/>
            <person name="Chang Q.C."/>
            <person name="Ding S.J."/>
            <person name="Wang X.J."/>
            <person name="Zhu J.G."/>
            <person name="Ruan X.D."/>
            <person name="Zhao L."/>
            <person name="Wei J.T."/>
            <person name="Ye R.Z."/>
            <person name="Que T.C."/>
            <person name="Du C.H."/>
            <person name="Zhou Y.H."/>
            <person name="Cheng J.X."/>
            <person name="Dai P.F."/>
            <person name="Guo W.B."/>
            <person name="Han X.H."/>
            <person name="Huang E.J."/>
            <person name="Li L.F."/>
            <person name="Wei W."/>
            <person name="Gao Y.C."/>
            <person name="Liu J.Z."/>
            <person name="Shao H.Z."/>
            <person name="Wang X."/>
            <person name="Wang C.C."/>
            <person name="Yang T.C."/>
            <person name="Huo Q.B."/>
            <person name="Li W."/>
            <person name="Chen H.Y."/>
            <person name="Chen S.E."/>
            <person name="Zhou L.G."/>
            <person name="Ni X.B."/>
            <person name="Tian J.H."/>
            <person name="Sheng Y."/>
            <person name="Liu T."/>
            <person name="Pan Y.S."/>
            <person name="Xia L.Y."/>
            <person name="Li J."/>
            <person name="Zhao F."/>
            <person name="Cao W.C."/>
        </authorList>
    </citation>
    <scope>NUCLEOTIDE SEQUENCE</scope>
    <source>
        <strain evidence="10">Rsan-2018</strain>
    </source>
</reference>
<sequence>MPLFKFASWNVRGFRDRAKQRDILALAREQNIDVLFTQETNFKSPLDVAMFRRDHRMDALFSLTMQGPAAWGLFSCPGSFRQQAHCTFGANGRMLLLDLNISGKVIRSHTNAFFKDLHQFLLEPLPHVILGDFNCVVDSLRDVRGPGQGGSTYRAKELVKVLRHLNSPTSGYTSTTTSSPRQELAEPQQADSDGLAECEVLALPSTLAGRTDHFPLTITLRGSPGPRNDNLGW</sequence>
<comment type="cofactor">
    <cofactor evidence="2">
        <name>Mg(2+)</name>
        <dbReference type="ChEBI" id="CHEBI:18420"/>
    </cofactor>
</comment>
<gene>
    <name evidence="10" type="ORF">HPB52_018071</name>
</gene>
<dbReference type="Proteomes" id="UP000821837">
    <property type="component" value="Chromosome 3"/>
</dbReference>
<feature type="region of interest" description="Disordered" evidence="8">
    <location>
        <begin position="167"/>
        <end position="191"/>
    </location>
</feature>
<dbReference type="GO" id="GO:0005634">
    <property type="term" value="C:nucleus"/>
    <property type="evidence" value="ECO:0007669"/>
    <property type="project" value="TreeGrafter"/>
</dbReference>
<proteinExistence type="inferred from homology"/>
<comment type="caution">
    <text evidence="10">The sequence shown here is derived from an EMBL/GenBank/DDBJ whole genome shotgun (WGS) entry which is preliminary data.</text>
</comment>
<accession>A0A9D4T125</accession>
<evidence type="ECO:0000256" key="2">
    <source>
        <dbReference type="ARBA" id="ARBA00001946"/>
    </source>
</evidence>
<dbReference type="AlphaFoldDB" id="A0A9D4T125"/>
<dbReference type="InterPro" id="IPR005135">
    <property type="entry name" value="Endo/exonuclease/phosphatase"/>
</dbReference>
<dbReference type="EC" id="3.1.11.2" evidence="4"/>
<reference evidence="10" key="2">
    <citation type="submission" date="2021-09" db="EMBL/GenBank/DDBJ databases">
        <authorList>
            <person name="Jia N."/>
            <person name="Wang J."/>
            <person name="Shi W."/>
            <person name="Du L."/>
            <person name="Sun Y."/>
            <person name="Zhan W."/>
            <person name="Jiang J."/>
            <person name="Wang Q."/>
            <person name="Zhang B."/>
            <person name="Ji P."/>
            <person name="Sakyi L.B."/>
            <person name="Cui X."/>
            <person name="Yuan T."/>
            <person name="Jiang B."/>
            <person name="Yang W."/>
            <person name="Lam T.T.-Y."/>
            <person name="Chang Q."/>
            <person name="Ding S."/>
            <person name="Wang X."/>
            <person name="Zhu J."/>
            <person name="Ruan X."/>
            <person name="Zhao L."/>
            <person name="Wei J."/>
            <person name="Que T."/>
            <person name="Du C."/>
            <person name="Cheng J."/>
            <person name="Dai P."/>
            <person name="Han X."/>
            <person name="Huang E."/>
            <person name="Gao Y."/>
            <person name="Liu J."/>
            <person name="Shao H."/>
            <person name="Ye R."/>
            <person name="Li L."/>
            <person name="Wei W."/>
            <person name="Wang X."/>
            <person name="Wang C."/>
            <person name="Huo Q."/>
            <person name="Li W."/>
            <person name="Guo W."/>
            <person name="Chen H."/>
            <person name="Chen S."/>
            <person name="Zhou L."/>
            <person name="Zhou L."/>
            <person name="Ni X."/>
            <person name="Tian J."/>
            <person name="Zhou Y."/>
            <person name="Sheng Y."/>
            <person name="Liu T."/>
            <person name="Pan Y."/>
            <person name="Xia L."/>
            <person name="Li J."/>
            <person name="Zhao F."/>
            <person name="Cao W."/>
        </authorList>
    </citation>
    <scope>NUCLEOTIDE SEQUENCE</scope>
    <source>
        <strain evidence="10">Rsan-2018</strain>
        <tissue evidence="10">Larvae</tissue>
    </source>
</reference>
<evidence type="ECO:0000256" key="3">
    <source>
        <dbReference type="ARBA" id="ARBA00007092"/>
    </source>
</evidence>
<dbReference type="PANTHER" id="PTHR22748:SF6">
    <property type="entry name" value="DNA-(APURINIC OR APYRIMIDINIC SITE) ENDONUCLEASE"/>
    <property type="match status" value="1"/>
</dbReference>
<evidence type="ECO:0000256" key="4">
    <source>
        <dbReference type="ARBA" id="ARBA00012115"/>
    </source>
</evidence>
<dbReference type="PANTHER" id="PTHR22748">
    <property type="entry name" value="AP ENDONUCLEASE"/>
    <property type="match status" value="1"/>
</dbReference>
<dbReference type="InterPro" id="IPR036691">
    <property type="entry name" value="Endo/exonu/phosph_ase_sf"/>
</dbReference>
<evidence type="ECO:0000256" key="6">
    <source>
        <dbReference type="ARBA" id="ARBA00022801"/>
    </source>
</evidence>
<feature type="domain" description="Endonuclease/exonuclease/phosphatase" evidence="9">
    <location>
        <begin position="7"/>
        <end position="178"/>
    </location>
</feature>
<dbReference type="GO" id="GO:0046872">
    <property type="term" value="F:metal ion binding"/>
    <property type="evidence" value="ECO:0007669"/>
    <property type="project" value="UniProtKB-KW"/>
</dbReference>